<feature type="region of interest" description="Disordered" evidence="1">
    <location>
        <begin position="1"/>
        <end position="20"/>
    </location>
</feature>
<dbReference type="AlphaFoldDB" id="Q6YTE0"/>
<organism evidence="3 4">
    <name type="scientific">Oryza sativa subsp. japonica</name>
    <name type="common">Rice</name>
    <dbReference type="NCBI Taxonomy" id="39947"/>
    <lineage>
        <taxon>Eukaryota</taxon>
        <taxon>Viridiplantae</taxon>
        <taxon>Streptophyta</taxon>
        <taxon>Embryophyta</taxon>
        <taxon>Tracheophyta</taxon>
        <taxon>Spermatophyta</taxon>
        <taxon>Magnoliopsida</taxon>
        <taxon>Liliopsida</taxon>
        <taxon>Poales</taxon>
        <taxon>Poaceae</taxon>
        <taxon>BOP clade</taxon>
        <taxon>Oryzoideae</taxon>
        <taxon>Oryzeae</taxon>
        <taxon>Oryzinae</taxon>
        <taxon>Oryza</taxon>
        <taxon>Oryza sativa</taxon>
    </lineage>
</organism>
<reference evidence="4" key="3">
    <citation type="journal article" date="2005" name="Nature">
        <title>The map-based sequence of the rice genome.</title>
        <authorList>
            <consortium name="International rice genome sequencing project (IRGSP)"/>
            <person name="Matsumoto T."/>
            <person name="Wu J."/>
            <person name="Kanamori H."/>
            <person name="Katayose Y."/>
            <person name="Fujisawa M."/>
            <person name="Namiki N."/>
            <person name="Mizuno H."/>
            <person name="Yamamoto K."/>
            <person name="Antonio B.A."/>
            <person name="Baba T."/>
            <person name="Sakata K."/>
            <person name="Nagamura Y."/>
            <person name="Aoki H."/>
            <person name="Arikawa K."/>
            <person name="Arita K."/>
            <person name="Bito T."/>
            <person name="Chiden Y."/>
            <person name="Fujitsuka N."/>
            <person name="Fukunaka R."/>
            <person name="Hamada M."/>
            <person name="Harada C."/>
            <person name="Hayashi A."/>
            <person name="Hijishita S."/>
            <person name="Honda M."/>
            <person name="Hosokawa S."/>
            <person name="Ichikawa Y."/>
            <person name="Idonuma A."/>
            <person name="Iijima M."/>
            <person name="Ikeda M."/>
            <person name="Ikeno M."/>
            <person name="Ito K."/>
            <person name="Ito S."/>
            <person name="Ito T."/>
            <person name="Ito Y."/>
            <person name="Ito Y."/>
            <person name="Iwabuchi A."/>
            <person name="Kamiya K."/>
            <person name="Karasawa W."/>
            <person name="Kurita K."/>
            <person name="Katagiri S."/>
            <person name="Kikuta A."/>
            <person name="Kobayashi H."/>
            <person name="Kobayashi N."/>
            <person name="Machita K."/>
            <person name="Maehara T."/>
            <person name="Masukawa M."/>
            <person name="Mizubayashi T."/>
            <person name="Mukai Y."/>
            <person name="Nagasaki H."/>
            <person name="Nagata Y."/>
            <person name="Naito S."/>
            <person name="Nakashima M."/>
            <person name="Nakama Y."/>
            <person name="Nakamichi Y."/>
            <person name="Nakamura M."/>
            <person name="Meguro A."/>
            <person name="Negishi M."/>
            <person name="Ohta I."/>
            <person name="Ohta T."/>
            <person name="Okamoto M."/>
            <person name="Ono N."/>
            <person name="Saji S."/>
            <person name="Sakaguchi M."/>
            <person name="Sakai K."/>
            <person name="Shibata M."/>
            <person name="Shimokawa T."/>
            <person name="Song J."/>
            <person name="Takazaki Y."/>
            <person name="Terasawa K."/>
            <person name="Tsugane M."/>
            <person name="Tsuji K."/>
            <person name="Ueda S."/>
            <person name="Waki K."/>
            <person name="Yamagata H."/>
            <person name="Yamamoto M."/>
            <person name="Yamamoto S."/>
            <person name="Yamane H."/>
            <person name="Yoshiki S."/>
            <person name="Yoshihara R."/>
            <person name="Yukawa K."/>
            <person name="Zhong H."/>
            <person name="Yano M."/>
            <person name="Yuan Q."/>
            <person name="Ouyang S."/>
            <person name="Liu J."/>
            <person name="Jones K.M."/>
            <person name="Gansberger K."/>
            <person name="Moffat K."/>
            <person name="Hill J."/>
            <person name="Bera J."/>
            <person name="Fadrosh D."/>
            <person name="Jin S."/>
            <person name="Johri S."/>
            <person name="Kim M."/>
            <person name="Overton L."/>
            <person name="Reardon M."/>
            <person name="Tsitrin T."/>
            <person name="Vuong H."/>
            <person name="Weaver B."/>
            <person name="Ciecko A."/>
            <person name="Tallon L."/>
            <person name="Jackson J."/>
            <person name="Pai G."/>
            <person name="Aken S.V."/>
            <person name="Utterback T."/>
            <person name="Reidmuller S."/>
            <person name="Feldblyum T."/>
            <person name="Hsiao J."/>
            <person name="Zismann V."/>
            <person name="Iobst S."/>
            <person name="de Vazeille A.R."/>
            <person name="Buell C.R."/>
            <person name="Ying K."/>
            <person name="Li Y."/>
            <person name="Lu T."/>
            <person name="Huang Y."/>
            <person name="Zhao Q."/>
            <person name="Feng Q."/>
            <person name="Zhang L."/>
            <person name="Zhu J."/>
            <person name="Weng Q."/>
            <person name="Mu J."/>
            <person name="Lu Y."/>
            <person name="Fan D."/>
            <person name="Liu Y."/>
            <person name="Guan J."/>
            <person name="Zhang Y."/>
            <person name="Yu S."/>
            <person name="Liu X."/>
            <person name="Zhang Y."/>
            <person name="Hong G."/>
            <person name="Han B."/>
            <person name="Choisne N."/>
            <person name="Demange N."/>
            <person name="Orjeda G."/>
            <person name="Samain S."/>
            <person name="Cattolico L."/>
            <person name="Pelletier E."/>
            <person name="Couloux A."/>
            <person name="Segurens B."/>
            <person name="Wincker P."/>
            <person name="D'Hont A."/>
            <person name="Scarpelli C."/>
            <person name="Weissenbach J."/>
            <person name="Salanoubat M."/>
            <person name="Quetier F."/>
            <person name="Yu Y."/>
            <person name="Kim H.R."/>
            <person name="Rambo T."/>
            <person name="Currie J."/>
            <person name="Collura K."/>
            <person name="Luo M."/>
            <person name="Yang T."/>
            <person name="Ammiraju J.S.S."/>
            <person name="Engler F."/>
            <person name="Soderlund C."/>
            <person name="Wing R.A."/>
            <person name="Palmer L.E."/>
            <person name="de la Bastide M."/>
            <person name="Spiegel L."/>
            <person name="Nascimento L."/>
            <person name="Zutavern T."/>
            <person name="O'Shaughnessy A."/>
            <person name="Dike S."/>
            <person name="Dedhia N."/>
            <person name="Preston R."/>
            <person name="Balija V."/>
            <person name="McCombie W.R."/>
            <person name="Chow T."/>
            <person name="Chen H."/>
            <person name="Chung M."/>
            <person name="Chen C."/>
            <person name="Shaw J."/>
            <person name="Wu H."/>
            <person name="Hsiao K."/>
            <person name="Chao Y."/>
            <person name="Chu M."/>
            <person name="Cheng C."/>
            <person name="Hour A."/>
            <person name="Lee P."/>
            <person name="Lin S."/>
            <person name="Lin Y."/>
            <person name="Liou J."/>
            <person name="Liu S."/>
            <person name="Hsing Y."/>
            <person name="Raghuvanshi S."/>
            <person name="Mohanty A."/>
            <person name="Bharti A.K."/>
            <person name="Gaur A."/>
            <person name="Gupta V."/>
            <person name="Kumar D."/>
            <person name="Ravi V."/>
            <person name="Vij S."/>
            <person name="Kapur A."/>
            <person name="Khurana P."/>
            <person name="Khurana P."/>
            <person name="Khurana J.P."/>
            <person name="Tyagi A.K."/>
            <person name="Gaikwad K."/>
            <person name="Singh A."/>
            <person name="Dalal V."/>
            <person name="Srivastava S."/>
            <person name="Dixit A."/>
            <person name="Pal A.K."/>
            <person name="Ghazi I.A."/>
            <person name="Yadav M."/>
            <person name="Pandit A."/>
            <person name="Bhargava A."/>
            <person name="Sureshbabu K."/>
            <person name="Batra K."/>
            <person name="Sharma T.R."/>
            <person name="Mohapatra T."/>
            <person name="Singh N.K."/>
            <person name="Messing J."/>
            <person name="Nelson A.B."/>
            <person name="Fuks G."/>
            <person name="Kavchok S."/>
            <person name="Keizer G."/>
            <person name="Linton E."/>
            <person name="Llaca V."/>
            <person name="Song R."/>
            <person name="Tanyolac B."/>
            <person name="Young S."/>
            <person name="Ho-Il K."/>
            <person name="Hahn J.H."/>
            <person name="Sangsakoo G."/>
            <person name="Vanavichit A."/>
            <person name="de Mattos Luiz.A.T."/>
            <person name="Zimmer P.D."/>
            <person name="Malone G."/>
            <person name="Dellagostin O."/>
            <person name="de Oliveira A.C."/>
            <person name="Bevan M."/>
            <person name="Bancroft I."/>
            <person name="Minx P."/>
            <person name="Cordum H."/>
            <person name="Wilson R."/>
            <person name="Cheng Z."/>
            <person name="Jin W."/>
            <person name="Jiang J."/>
            <person name="Leong S.A."/>
            <person name="Iwama H."/>
            <person name="Gojobori T."/>
            <person name="Itoh T."/>
            <person name="Niimura Y."/>
            <person name="Fujii Y."/>
            <person name="Habara T."/>
            <person name="Sakai H."/>
            <person name="Sato Y."/>
            <person name="Wilson G."/>
            <person name="Kumar K."/>
            <person name="McCouch S."/>
            <person name="Juretic N."/>
            <person name="Hoen D."/>
            <person name="Wright S."/>
            <person name="Bruskiewich R."/>
            <person name="Bureau T."/>
            <person name="Miyao A."/>
            <person name="Hirochika H."/>
            <person name="Nishikawa T."/>
            <person name="Kadowaki K."/>
            <person name="Sugiura M."/>
            <person name="Burr B."/>
            <person name="Sasaki T."/>
        </authorList>
    </citation>
    <scope>NUCLEOTIDE SEQUENCE [LARGE SCALE GENOMIC DNA]</scope>
    <source>
        <strain evidence="4">cv. Nipponbare</strain>
    </source>
</reference>
<reference evidence="2" key="1">
    <citation type="submission" date="2002-10" db="EMBL/GenBank/DDBJ databases">
        <title>Oryza sativa nipponbare(GA3) genomic DNA, chromosome 2, BAC clone:OSJNBa0008E01.</title>
        <authorList>
            <person name="Sasaki T."/>
            <person name="Matsumoto T."/>
            <person name="Katayose Y."/>
        </authorList>
    </citation>
    <scope>NUCLEOTIDE SEQUENCE</scope>
</reference>
<gene>
    <name evidence="2" type="ORF">OSJNBa0008E01.19</name>
    <name evidence="3" type="ORF">P0025F02.48</name>
</gene>
<proteinExistence type="predicted"/>
<dbReference type="Proteomes" id="UP000000763">
    <property type="component" value="Chromosome 2"/>
</dbReference>
<evidence type="ECO:0000313" key="4">
    <source>
        <dbReference type="Proteomes" id="UP000000763"/>
    </source>
</evidence>
<evidence type="ECO:0000256" key="1">
    <source>
        <dbReference type="SAM" id="MobiDB-lite"/>
    </source>
</evidence>
<evidence type="ECO:0000313" key="2">
    <source>
        <dbReference type="EMBL" id="BAD17669.1"/>
    </source>
</evidence>
<feature type="compositionally biased region" description="Basic and acidic residues" evidence="1">
    <location>
        <begin position="75"/>
        <end position="88"/>
    </location>
</feature>
<feature type="region of interest" description="Disordered" evidence="1">
    <location>
        <begin position="30"/>
        <end position="166"/>
    </location>
</feature>
<reference evidence="4" key="4">
    <citation type="journal article" date="2008" name="Nucleic Acids Res.">
        <title>The rice annotation project database (RAP-DB): 2008 update.</title>
        <authorList>
            <consortium name="The rice annotation project (RAP)"/>
        </authorList>
    </citation>
    <scope>GENOME REANNOTATION</scope>
    <source>
        <strain evidence="4">cv. Nipponbare</strain>
    </source>
</reference>
<accession>Q6YTE0</accession>
<dbReference type="EMBL" id="AP006069">
    <property type="protein sequence ID" value="BAD17797.1"/>
    <property type="molecule type" value="Genomic_DNA"/>
</dbReference>
<evidence type="ECO:0000313" key="3">
    <source>
        <dbReference type="EMBL" id="BAD17797.1"/>
    </source>
</evidence>
<protein>
    <submittedName>
        <fullName evidence="3">Uncharacterized protein</fullName>
    </submittedName>
</protein>
<name>Q6YTE0_ORYSJ</name>
<feature type="compositionally biased region" description="Gly residues" evidence="1">
    <location>
        <begin position="9"/>
        <end position="19"/>
    </location>
</feature>
<dbReference type="EMBL" id="AP005835">
    <property type="protein sequence ID" value="BAD17669.1"/>
    <property type="molecule type" value="Genomic_DNA"/>
</dbReference>
<reference evidence="3" key="2">
    <citation type="submission" date="2002-12" db="EMBL/GenBank/DDBJ databases">
        <title>Oryza sativa nipponbare(GA3) genomic DNA, chromosome 2, PAC clone:P0025F02.</title>
        <authorList>
            <person name="Sasaki T."/>
            <person name="Matsumoto T."/>
            <person name="Katayose Y."/>
        </authorList>
    </citation>
    <scope>NUCLEOTIDE SEQUENCE</scope>
</reference>
<feature type="compositionally biased region" description="Gly residues" evidence="1">
    <location>
        <begin position="34"/>
        <end position="50"/>
    </location>
</feature>
<sequence length="219" mass="22212">MAAVRGEGGEGGEMEGMGVGWKREWPSFIRARGRGGWPNGDATGGSAGGDGDGRAVMATGGRRGAGLGAARHGVRRDDDGDATGERRVSSAGLEAATRWASGAQGERRDGGTGLEATAARAARQRDGDGDGVAAAASGSERRWDATATVRGGTGRETKGARSEVAQRSSGVAAVVATARGNAMAMARRRQRGARGVAGRAAEEGCYTIPQLTEVDLQES</sequence>